<dbReference type="Pfam" id="PF12680">
    <property type="entry name" value="SnoaL_2"/>
    <property type="match status" value="1"/>
</dbReference>
<evidence type="ECO:0000259" key="1">
    <source>
        <dbReference type="Pfam" id="PF12680"/>
    </source>
</evidence>
<proteinExistence type="predicted"/>
<comment type="caution">
    <text evidence="2">The sequence shown here is derived from an EMBL/GenBank/DDBJ whole genome shotgun (WGS) entry which is preliminary data.</text>
</comment>
<dbReference type="InterPro" id="IPR032710">
    <property type="entry name" value="NTF2-like_dom_sf"/>
</dbReference>
<dbReference type="InterPro" id="IPR037401">
    <property type="entry name" value="SnoaL-like"/>
</dbReference>
<dbReference type="SUPFAM" id="SSF54427">
    <property type="entry name" value="NTF2-like"/>
    <property type="match status" value="1"/>
</dbReference>
<name>A0ABU8RYX4_9SPHN</name>
<sequence length="109" mass="11882">MAIVLPQPIADYFSADAGSSADAIAQCFTPTAVVKDEGRTYTGRAAIHRWKVESSAKYTYTSEPRTIAEENGRMAVTNHLVGDFPGSPADLRYFFVLDGQKIAELEVIP</sequence>
<organism evidence="2 3">
    <name type="scientific">Novosphingobium anseongense</name>
    <dbReference type="NCBI Taxonomy" id="3133436"/>
    <lineage>
        <taxon>Bacteria</taxon>
        <taxon>Pseudomonadati</taxon>
        <taxon>Pseudomonadota</taxon>
        <taxon>Alphaproteobacteria</taxon>
        <taxon>Sphingomonadales</taxon>
        <taxon>Sphingomonadaceae</taxon>
        <taxon>Novosphingobium</taxon>
    </lineage>
</organism>
<dbReference type="Proteomes" id="UP001361239">
    <property type="component" value="Unassembled WGS sequence"/>
</dbReference>
<feature type="domain" description="SnoaL-like" evidence="1">
    <location>
        <begin position="11"/>
        <end position="98"/>
    </location>
</feature>
<dbReference type="EMBL" id="JBBHJZ010000003">
    <property type="protein sequence ID" value="MEJ5978284.1"/>
    <property type="molecule type" value="Genomic_DNA"/>
</dbReference>
<reference evidence="2 3" key="1">
    <citation type="submission" date="2024-03" db="EMBL/GenBank/DDBJ databases">
        <authorList>
            <person name="Jo J.-H."/>
        </authorList>
    </citation>
    <scope>NUCLEOTIDE SEQUENCE [LARGE SCALE GENOMIC DNA]</scope>
    <source>
        <strain evidence="2 3">PS1R-30</strain>
    </source>
</reference>
<gene>
    <name evidence="2" type="ORF">WG901_16650</name>
</gene>
<accession>A0ABU8RYX4</accession>
<protein>
    <submittedName>
        <fullName evidence="2">Nuclear transport factor 2 family protein</fullName>
    </submittedName>
</protein>
<dbReference type="Gene3D" id="3.10.450.50">
    <property type="match status" value="1"/>
</dbReference>
<evidence type="ECO:0000313" key="2">
    <source>
        <dbReference type="EMBL" id="MEJ5978284.1"/>
    </source>
</evidence>
<keyword evidence="3" id="KW-1185">Reference proteome</keyword>
<evidence type="ECO:0000313" key="3">
    <source>
        <dbReference type="Proteomes" id="UP001361239"/>
    </source>
</evidence>
<dbReference type="RefSeq" id="WP_339588217.1">
    <property type="nucleotide sequence ID" value="NZ_JBBHJZ010000003.1"/>
</dbReference>